<dbReference type="Gene3D" id="3.90.226.10">
    <property type="entry name" value="2-enoyl-CoA Hydratase, Chain A, domain 1"/>
    <property type="match status" value="1"/>
</dbReference>
<evidence type="ECO:0000256" key="2">
    <source>
        <dbReference type="ARBA" id="ARBA00022670"/>
    </source>
</evidence>
<evidence type="ECO:0000313" key="7">
    <source>
        <dbReference type="EMBL" id="PRH87476.1"/>
    </source>
</evidence>
<proteinExistence type="inferred from homology"/>
<keyword evidence="3" id="KW-0378">Hydrolase</keyword>
<dbReference type="PANTHER" id="PTHR42987:SF8">
    <property type="entry name" value="PROTEINASE"/>
    <property type="match status" value="1"/>
</dbReference>
<dbReference type="GO" id="GO:0008236">
    <property type="term" value="F:serine-type peptidase activity"/>
    <property type="evidence" value="ECO:0007669"/>
    <property type="project" value="UniProtKB-KW"/>
</dbReference>
<accession>A0A2S9QDQ6</accession>
<dbReference type="PANTHER" id="PTHR42987">
    <property type="entry name" value="PEPTIDASE S49"/>
    <property type="match status" value="1"/>
</dbReference>
<dbReference type="Gene3D" id="6.20.330.10">
    <property type="match status" value="1"/>
</dbReference>
<dbReference type="OrthoDB" id="9764363at2"/>
<evidence type="ECO:0000256" key="1">
    <source>
        <dbReference type="ARBA" id="ARBA00008683"/>
    </source>
</evidence>
<dbReference type="Proteomes" id="UP000237682">
    <property type="component" value="Unassembled WGS sequence"/>
</dbReference>
<sequence length="308" mass="33197">MQRKGGAALTTPDTPKSDNPLKRSFGRIRQLLPEKWRQPAPVIAVLPLSGTIGTGSRFSSSLSMTKVAKLIDGAFAVKGAKAVALVINSPGGSPAQSHLIMRRIRALSAEKKLPVFAFVEDVAASGGYMIACAADEIIADPASILGSIGVVSASFGFDKLIEKIGVERRVHTAGRSKTMLDPFRPENPEDVERLAALQRDIHDMFIALVKERRAGKLKGEDEQLFSGEFWLAPRAIELGLADAIGDVRSTMRARYGEKVRFKTVTEPRGLLARRLGLGAHFSAAESEQLTEGILAALEGRAIRARFGL</sequence>
<organism evidence="7 8">
    <name type="scientific">Labrys okinawensis</name>
    <dbReference type="NCBI Taxonomy" id="346911"/>
    <lineage>
        <taxon>Bacteria</taxon>
        <taxon>Pseudomonadati</taxon>
        <taxon>Pseudomonadota</taxon>
        <taxon>Alphaproteobacteria</taxon>
        <taxon>Hyphomicrobiales</taxon>
        <taxon>Xanthobacteraceae</taxon>
        <taxon>Labrys</taxon>
    </lineage>
</organism>
<evidence type="ECO:0000256" key="3">
    <source>
        <dbReference type="ARBA" id="ARBA00022801"/>
    </source>
</evidence>
<dbReference type="InterPro" id="IPR047272">
    <property type="entry name" value="S49_SppA_C"/>
</dbReference>
<dbReference type="AlphaFoldDB" id="A0A2S9QDQ6"/>
<reference evidence="7 8" key="1">
    <citation type="submission" date="2018-02" db="EMBL/GenBank/DDBJ databases">
        <title>Whole genome sequencing of endophytic bacterium.</title>
        <authorList>
            <person name="Eedara R."/>
            <person name="Podile A.R."/>
        </authorList>
    </citation>
    <scope>NUCLEOTIDE SEQUENCE [LARGE SCALE GENOMIC DNA]</scope>
    <source>
        <strain evidence="7 8">RP1T</strain>
    </source>
</reference>
<evidence type="ECO:0000256" key="4">
    <source>
        <dbReference type="ARBA" id="ARBA00022825"/>
    </source>
</evidence>
<comment type="similarity">
    <text evidence="1">Belongs to the peptidase S49 family.</text>
</comment>
<evidence type="ECO:0000313" key="8">
    <source>
        <dbReference type="Proteomes" id="UP000237682"/>
    </source>
</evidence>
<keyword evidence="2" id="KW-0645">Protease</keyword>
<protein>
    <submittedName>
        <fullName evidence="7">S49 family peptidase</fullName>
    </submittedName>
</protein>
<dbReference type="EMBL" id="PUEJ01000004">
    <property type="protein sequence ID" value="PRH87476.1"/>
    <property type="molecule type" value="Genomic_DNA"/>
</dbReference>
<dbReference type="CDD" id="cd07023">
    <property type="entry name" value="S49_Sppa_N_C"/>
    <property type="match status" value="1"/>
</dbReference>
<dbReference type="Pfam" id="PF01343">
    <property type="entry name" value="Peptidase_S49"/>
    <property type="match status" value="1"/>
</dbReference>
<dbReference type="InterPro" id="IPR029045">
    <property type="entry name" value="ClpP/crotonase-like_dom_sf"/>
</dbReference>
<name>A0A2S9QDQ6_9HYPH</name>
<dbReference type="GO" id="GO:0006508">
    <property type="term" value="P:proteolysis"/>
    <property type="evidence" value="ECO:0007669"/>
    <property type="project" value="UniProtKB-KW"/>
</dbReference>
<evidence type="ECO:0000256" key="5">
    <source>
        <dbReference type="SAM" id="MobiDB-lite"/>
    </source>
</evidence>
<dbReference type="InterPro" id="IPR002142">
    <property type="entry name" value="Peptidase_S49"/>
</dbReference>
<feature type="region of interest" description="Disordered" evidence="5">
    <location>
        <begin position="1"/>
        <end position="22"/>
    </location>
</feature>
<dbReference type="SUPFAM" id="SSF52096">
    <property type="entry name" value="ClpP/crotonase"/>
    <property type="match status" value="1"/>
</dbReference>
<gene>
    <name evidence="7" type="ORF">C5L14_12750</name>
</gene>
<keyword evidence="8" id="KW-1185">Reference proteome</keyword>
<evidence type="ECO:0000259" key="6">
    <source>
        <dbReference type="Pfam" id="PF01343"/>
    </source>
</evidence>
<feature type="domain" description="Peptidase S49" evidence="6">
    <location>
        <begin position="110"/>
        <end position="251"/>
    </location>
</feature>
<comment type="caution">
    <text evidence="7">The sequence shown here is derived from an EMBL/GenBank/DDBJ whole genome shotgun (WGS) entry which is preliminary data.</text>
</comment>
<keyword evidence="4" id="KW-0720">Serine protease</keyword>